<evidence type="ECO:0000256" key="4">
    <source>
        <dbReference type="ARBA" id="ARBA00006929"/>
    </source>
</evidence>
<dbReference type="GO" id="GO:0003774">
    <property type="term" value="F:cytoskeletal motor activity"/>
    <property type="evidence" value="ECO:0007669"/>
    <property type="project" value="InterPro"/>
</dbReference>
<comment type="subcellular location">
    <subcellularLocation>
        <location evidence="2">Bacterial flagellum basal body</location>
    </subcellularLocation>
    <subcellularLocation>
        <location evidence="3">Membrane</location>
    </subcellularLocation>
</comment>
<dbReference type="Proteomes" id="UP000214747">
    <property type="component" value="Unassembled WGS sequence"/>
</dbReference>
<keyword evidence="12" id="KW-0966">Cell projection</keyword>
<evidence type="ECO:0000256" key="11">
    <source>
        <dbReference type="SAM" id="SignalP"/>
    </source>
</evidence>
<name>A0A225ST62_9BURK</name>
<gene>
    <name evidence="12" type="ORF">CEJ45_20390</name>
</gene>
<keyword evidence="6 11" id="KW-0732">Signal</keyword>
<comment type="function">
    <text evidence="1">Assembles around the rod to form the L-ring and probably protects the motor/basal body from shearing forces during rotation.</text>
</comment>
<dbReference type="PANTHER" id="PTHR34933:SF3">
    <property type="entry name" value="FLAGELLAR L-RING PROTEIN"/>
    <property type="match status" value="1"/>
</dbReference>
<keyword evidence="8" id="KW-0975">Bacterial flagellum</keyword>
<evidence type="ECO:0000256" key="6">
    <source>
        <dbReference type="ARBA" id="ARBA00022729"/>
    </source>
</evidence>
<feature type="chain" id="PRO_5012443327" evidence="11">
    <location>
        <begin position="31"/>
        <end position="225"/>
    </location>
</feature>
<organism evidence="12 13">
    <name type="scientific">Herbaspirillum aquaticum</name>
    <dbReference type="NCBI Taxonomy" id="568783"/>
    <lineage>
        <taxon>Bacteria</taxon>
        <taxon>Pseudomonadati</taxon>
        <taxon>Pseudomonadota</taxon>
        <taxon>Betaproteobacteria</taxon>
        <taxon>Burkholderiales</taxon>
        <taxon>Oxalobacteraceae</taxon>
        <taxon>Herbaspirillum</taxon>
    </lineage>
</organism>
<dbReference type="PANTHER" id="PTHR34933">
    <property type="entry name" value="FLAGELLAR L-RING PROTEIN"/>
    <property type="match status" value="1"/>
</dbReference>
<dbReference type="GO" id="GO:0016020">
    <property type="term" value="C:membrane"/>
    <property type="evidence" value="ECO:0007669"/>
    <property type="project" value="UniProtKB-SubCell"/>
</dbReference>
<evidence type="ECO:0000256" key="3">
    <source>
        <dbReference type="ARBA" id="ARBA00004370"/>
    </source>
</evidence>
<comment type="subunit">
    <text evidence="5">The basal body constitutes a major portion of the flagellar organelle and consists of four rings (L,P,S, and M) mounted on a central rod.</text>
</comment>
<evidence type="ECO:0000256" key="1">
    <source>
        <dbReference type="ARBA" id="ARBA00002591"/>
    </source>
</evidence>
<evidence type="ECO:0000313" key="12">
    <source>
        <dbReference type="EMBL" id="OWY32603.1"/>
    </source>
</evidence>
<proteinExistence type="inferred from homology"/>
<dbReference type="Pfam" id="PF02107">
    <property type="entry name" value="FlgH"/>
    <property type="match status" value="1"/>
</dbReference>
<dbReference type="PRINTS" id="PR01008">
    <property type="entry name" value="FLGLRINGFLGH"/>
</dbReference>
<keyword evidence="13" id="KW-1185">Reference proteome</keyword>
<evidence type="ECO:0000256" key="9">
    <source>
        <dbReference type="ARBA" id="ARBA00023237"/>
    </source>
</evidence>
<evidence type="ECO:0000256" key="10">
    <source>
        <dbReference type="SAM" id="MobiDB-lite"/>
    </source>
</evidence>
<dbReference type="GO" id="GO:0009427">
    <property type="term" value="C:bacterial-type flagellum basal body, distal rod, L ring"/>
    <property type="evidence" value="ECO:0007669"/>
    <property type="project" value="InterPro"/>
</dbReference>
<sequence length="225" mass="23370">MTFQYRLAGACALAASLSALLSACSSPAPMVTGPTSVRPAYQVANVENNGAIFRVSSAQLFEEPTTYNVGDIIKIDISESISSSNKAATTNSRDTTLSQQGPGSGAPLGGLFTQLYNANYSASGSNTFKGSGDSSNTNTMSGTLMVSIVEVLPNRNLVVAGEKRIGVNGNTNTLRFSGVVRTRDIRGGIVASSNVADARLEQVGGGSIADASSDGNFFRRLLTIW</sequence>
<accession>A0A225ST62</accession>
<feature type="signal peptide" evidence="11">
    <location>
        <begin position="1"/>
        <end position="30"/>
    </location>
</feature>
<keyword evidence="12" id="KW-0969">Cilium</keyword>
<evidence type="ECO:0000256" key="7">
    <source>
        <dbReference type="ARBA" id="ARBA00023136"/>
    </source>
</evidence>
<evidence type="ECO:0000313" key="13">
    <source>
        <dbReference type="Proteomes" id="UP000214747"/>
    </source>
</evidence>
<dbReference type="PROSITE" id="PS51257">
    <property type="entry name" value="PROKAR_LIPOPROTEIN"/>
    <property type="match status" value="1"/>
</dbReference>
<keyword evidence="12" id="KW-0282">Flagellum</keyword>
<keyword evidence="9" id="KW-0998">Cell outer membrane</keyword>
<evidence type="ECO:0000256" key="2">
    <source>
        <dbReference type="ARBA" id="ARBA00004117"/>
    </source>
</evidence>
<evidence type="ECO:0000256" key="8">
    <source>
        <dbReference type="ARBA" id="ARBA00023143"/>
    </source>
</evidence>
<comment type="caution">
    <text evidence="12">The sequence shown here is derived from an EMBL/GenBank/DDBJ whole genome shotgun (WGS) entry which is preliminary data.</text>
</comment>
<dbReference type="AlphaFoldDB" id="A0A225ST62"/>
<dbReference type="InterPro" id="IPR000527">
    <property type="entry name" value="Flag_Lring"/>
</dbReference>
<dbReference type="GO" id="GO:0071973">
    <property type="term" value="P:bacterial-type flagellum-dependent cell motility"/>
    <property type="evidence" value="ECO:0007669"/>
    <property type="project" value="InterPro"/>
</dbReference>
<dbReference type="RefSeq" id="WP_088756910.1">
    <property type="nucleotide sequence ID" value="NZ_NJGV01000024.1"/>
</dbReference>
<protein>
    <submittedName>
        <fullName evidence="12">Flagellar biosynthesis protein FlgH</fullName>
    </submittedName>
</protein>
<keyword evidence="7" id="KW-0472">Membrane</keyword>
<evidence type="ECO:0000256" key="5">
    <source>
        <dbReference type="ARBA" id="ARBA00011439"/>
    </source>
</evidence>
<comment type="similarity">
    <text evidence="4">Belongs to the FlgH family.</text>
</comment>
<reference evidence="12 13" key="1">
    <citation type="journal article" date="2010" name="Int. J. Syst. Evol. Microbiol.">
        <title>Reclassification of Herbaspirillum putei as a later heterotypic synonym of Herbaspirillum huttiense, with the description of H. huttiense subsp. huttiense subsp. nov. and H. huttiense subsp. putei subsp. nov., comb. nov., and description of Herbaspirillum aquaticum sp. nov.</title>
        <authorList>
            <person name="Dobritsa A.P."/>
            <person name="Reddy M.C."/>
            <person name="Samadpour M."/>
        </authorList>
    </citation>
    <scope>NUCLEOTIDE SEQUENCE [LARGE SCALE GENOMIC DNA]</scope>
    <source>
        <strain evidence="12 13">IEH 4430</strain>
    </source>
</reference>
<feature type="region of interest" description="Disordered" evidence="10">
    <location>
        <begin position="84"/>
        <end position="103"/>
    </location>
</feature>
<dbReference type="EMBL" id="NJGV01000024">
    <property type="protein sequence ID" value="OWY32603.1"/>
    <property type="molecule type" value="Genomic_DNA"/>
</dbReference>
<feature type="compositionally biased region" description="Polar residues" evidence="10">
    <location>
        <begin position="85"/>
        <end position="101"/>
    </location>
</feature>